<comment type="caution">
    <text evidence="8">The sequence shown here is derived from an EMBL/GenBank/DDBJ whole genome shotgun (WGS) entry which is preliminary data.</text>
</comment>
<sequence length="230" mass="24421">MADIKTLLARIAYSDIYTLENDRTAYFFEAGMAIDADGAAHAYHPQTGMGLDYLGNAGVHGNWWALVTDNGMPSGKPLLQKASDPAPGFYISKTSLEDKDRALQDPRRYVDAEVIPFFVLPGKFKFGAKLGDLGIAINTGNGKICGCIHADNGPSGKIGEASIALANKLGVPSNPKKGGVAHGIVYVVFPGSASGWPASPDTLEQRAQAKFTAWGGLARLKNCLPDIAWQ</sequence>
<keyword evidence="4 8" id="KW-0378">Hydrolase</keyword>
<evidence type="ECO:0000256" key="5">
    <source>
        <dbReference type="ARBA" id="ARBA00023277"/>
    </source>
</evidence>
<evidence type="ECO:0000256" key="6">
    <source>
        <dbReference type="ARBA" id="ARBA00023295"/>
    </source>
</evidence>
<proteinExistence type="predicted"/>
<keyword evidence="6" id="KW-0326">Glycosidase</keyword>
<dbReference type="InterPro" id="IPR009939">
    <property type="entry name" value="Chitosanase_fungal"/>
</dbReference>
<keyword evidence="2" id="KW-0964">Secreted</keyword>
<comment type="subcellular location">
    <subcellularLocation>
        <location evidence="1">Secreted</location>
    </subcellularLocation>
</comment>
<evidence type="ECO:0000256" key="1">
    <source>
        <dbReference type="ARBA" id="ARBA00004613"/>
    </source>
</evidence>
<dbReference type="EMBL" id="QJKB01000007">
    <property type="protein sequence ID" value="PXX41379.1"/>
    <property type="molecule type" value="Genomic_DNA"/>
</dbReference>
<evidence type="ECO:0000256" key="4">
    <source>
        <dbReference type="ARBA" id="ARBA00022801"/>
    </source>
</evidence>
<keyword evidence="9" id="KW-1185">Reference proteome</keyword>
<protein>
    <submittedName>
        <fullName evidence="8">Chitosanase (Glycosyl hydrolase group 75)</fullName>
    </submittedName>
</protein>
<dbReference type="GO" id="GO:0016977">
    <property type="term" value="F:chitosanase activity"/>
    <property type="evidence" value="ECO:0007669"/>
    <property type="project" value="InterPro"/>
</dbReference>
<keyword evidence="5" id="KW-0119">Carbohydrate metabolism</keyword>
<dbReference type="RefSeq" id="WP_110256618.1">
    <property type="nucleotide sequence ID" value="NZ_QJKB01000007.1"/>
</dbReference>
<accession>A0A318J0W7</accession>
<gene>
    <name evidence="8" type="ORF">DFR42_10730</name>
</gene>
<dbReference type="Proteomes" id="UP000247792">
    <property type="component" value="Unassembled WGS sequence"/>
</dbReference>
<keyword evidence="3" id="KW-0732">Signal</keyword>
<evidence type="ECO:0000256" key="7">
    <source>
        <dbReference type="ARBA" id="ARBA00023326"/>
    </source>
</evidence>
<keyword evidence="7" id="KW-0624">Polysaccharide degradation</keyword>
<organism evidence="8 9">
    <name type="scientific">Undibacterium pigrum</name>
    <dbReference type="NCBI Taxonomy" id="401470"/>
    <lineage>
        <taxon>Bacteria</taxon>
        <taxon>Pseudomonadati</taxon>
        <taxon>Pseudomonadota</taxon>
        <taxon>Betaproteobacteria</taxon>
        <taxon>Burkholderiales</taxon>
        <taxon>Oxalobacteraceae</taxon>
        <taxon>Undibacterium</taxon>
    </lineage>
</organism>
<evidence type="ECO:0000256" key="3">
    <source>
        <dbReference type="ARBA" id="ARBA00022729"/>
    </source>
</evidence>
<reference evidence="8 9" key="1">
    <citation type="submission" date="2018-05" db="EMBL/GenBank/DDBJ databases">
        <title>Genomic Encyclopedia of Type Strains, Phase IV (KMG-IV): sequencing the most valuable type-strain genomes for metagenomic binning, comparative biology and taxonomic classification.</title>
        <authorList>
            <person name="Goeker M."/>
        </authorList>
    </citation>
    <scope>NUCLEOTIDE SEQUENCE [LARGE SCALE GENOMIC DNA]</scope>
    <source>
        <strain evidence="8 9">DSM 19792</strain>
    </source>
</reference>
<evidence type="ECO:0000313" key="9">
    <source>
        <dbReference type="Proteomes" id="UP000247792"/>
    </source>
</evidence>
<dbReference type="Pfam" id="PF07335">
    <property type="entry name" value="Glyco_hydro_75"/>
    <property type="match status" value="1"/>
</dbReference>
<name>A0A318J0W7_9BURK</name>
<dbReference type="OrthoDB" id="8893868at2"/>
<dbReference type="AlphaFoldDB" id="A0A318J0W7"/>
<dbReference type="GO" id="GO:0000272">
    <property type="term" value="P:polysaccharide catabolic process"/>
    <property type="evidence" value="ECO:0007669"/>
    <property type="project" value="UniProtKB-KW"/>
</dbReference>
<evidence type="ECO:0000313" key="8">
    <source>
        <dbReference type="EMBL" id="PXX41379.1"/>
    </source>
</evidence>
<evidence type="ECO:0000256" key="2">
    <source>
        <dbReference type="ARBA" id="ARBA00022525"/>
    </source>
</evidence>
<dbReference type="GO" id="GO:0005576">
    <property type="term" value="C:extracellular region"/>
    <property type="evidence" value="ECO:0007669"/>
    <property type="project" value="UniProtKB-SubCell"/>
</dbReference>